<dbReference type="Proteomes" id="UP000198921">
    <property type="component" value="Unassembled WGS sequence"/>
</dbReference>
<dbReference type="InterPro" id="IPR011006">
    <property type="entry name" value="CheY-like_superfamily"/>
</dbReference>
<keyword evidence="1" id="KW-0808">Transferase</keyword>
<dbReference type="SUPFAM" id="SSF52172">
    <property type="entry name" value="CheY-like"/>
    <property type="match status" value="1"/>
</dbReference>
<feature type="domain" description="ANTAR" evidence="5">
    <location>
        <begin position="173"/>
        <end position="234"/>
    </location>
</feature>
<dbReference type="AlphaFoldDB" id="A0A1H3MTB1"/>
<evidence type="ECO:0000256" key="2">
    <source>
        <dbReference type="ARBA" id="ARBA00022777"/>
    </source>
</evidence>
<dbReference type="InterPro" id="IPR003018">
    <property type="entry name" value="GAF"/>
</dbReference>
<dbReference type="STRING" id="1137993.SAMN05660209_03765"/>
<keyword evidence="7" id="KW-1185">Reference proteome</keyword>
<dbReference type="OrthoDB" id="4629915at2"/>
<dbReference type="InterPro" id="IPR012074">
    <property type="entry name" value="GAF_ANTAR"/>
</dbReference>
<dbReference type="EMBL" id="FNOT01000011">
    <property type="protein sequence ID" value="SDY79942.1"/>
    <property type="molecule type" value="Genomic_DNA"/>
</dbReference>
<gene>
    <name evidence="6" type="ORF">SAMN05660209_03765</name>
</gene>
<evidence type="ECO:0000313" key="6">
    <source>
        <dbReference type="EMBL" id="SDY79942.1"/>
    </source>
</evidence>
<evidence type="ECO:0000256" key="1">
    <source>
        <dbReference type="ARBA" id="ARBA00022679"/>
    </source>
</evidence>
<protein>
    <submittedName>
        <fullName evidence="6">GAF domain-containing protein</fullName>
    </submittedName>
</protein>
<dbReference type="Pfam" id="PF13185">
    <property type="entry name" value="GAF_2"/>
    <property type="match status" value="1"/>
</dbReference>
<dbReference type="GO" id="GO:0003723">
    <property type="term" value="F:RNA binding"/>
    <property type="evidence" value="ECO:0007669"/>
    <property type="project" value="InterPro"/>
</dbReference>
<reference evidence="7" key="1">
    <citation type="submission" date="2016-10" db="EMBL/GenBank/DDBJ databases">
        <authorList>
            <person name="Varghese N."/>
            <person name="Submissions S."/>
        </authorList>
    </citation>
    <scope>NUCLEOTIDE SEQUENCE [LARGE SCALE GENOMIC DNA]</scope>
    <source>
        <strain evidence="7">DSM 45422</strain>
    </source>
</reference>
<evidence type="ECO:0000259" key="5">
    <source>
        <dbReference type="PROSITE" id="PS50921"/>
    </source>
</evidence>
<dbReference type="InterPro" id="IPR005561">
    <property type="entry name" value="ANTAR"/>
</dbReference>
<dbReference type="Pfam" id="PF03861">
    <property type="entry name" value="ANTAR"/>
    <property type="match status" value="1"/>
</dbReference>
<proteinExistence type="predicted"/>
<dbReference type="RefSeq" id="WP_091159563.1">
    <property type="nucleotide sequence ID" value="NZ_FNOT01000011.1"/>
</dbReference>
<dbReference type="SMART" id="SM01012">
    <property type="entry name" value="ANTAR"/>
    <property type="match status" value="1"/>
</dbReference>
<dbReference type="Gene3D" id="3.30.450.40">
    <property type="match status" value="1"/>
</dbReference>
<keyword evidence="2" id="KW-0418">Kinase</keyword>
<sequence>MASNENPQPGNAAEALERLGRLALRELSMESLLQQVAELSKTVMPGNPETSVLLLVKDKPTTVVSTGQLATDLDERQYERGHGPCLHAARTGELTEIADTRTETRWPDYTPRAAERGNLSSLSIPLAIDEDEQISGALNIYAREADAFDADTRAAGTGFAPYAAIAVANMHAYQSARNMADNLQVALETRAVIDQAKGILMERYKLTADEAFQVLSRASMNSNRKVRDIADELVHTGRFPIQ</sequence>
<dbReference type="SMART" id="SM00065">
    <property type="entry name" value="GAF"/>
    <property type="match status" value="1"/>
</dbReference>
<accession>A0A1H3MTB1</accession>
<evidence type="ECO:0000256" key="3">
    <source>
        <dbReference type="ARBA" id="ARBA00023015"/>
    </source>
</evidence>
<dbReference type="PIRSF" id="PIRSF036625">
    <property type="entry name" value="GAF_ANTAR"/>
    <property type="match status" value="1"/>
</dbReference>
<dbReference type="PROSITE" id="PS50921">
    <property type="entry name" value="ANTAR"/>
    <property type="match status" value="1"/>
</dbReference>
<evidence type="ECO:0000313" key="7">
    <source>
        <dbReference type="Proteomes" id="UP000198921"/>
    </source>
</evidence>
<keyword evidence="4" id="KW-0804">Transcription</keyword>
<dbReference type="SUPFAM" id="SSF55781">
    <property type="entry name" value="GAF domain-like"/>
    <property type="match status" value="1"/>
</dbReference>
<dbReference type="Gene3D" id="1.10.10.10">
    <property type="entry name" value="Winged helix-like DNA-binding domain superfamily/Winged helix DNA-binding domain"/>
    <property type="match status" value="1"/>
</dbReference>
<dbReference type="InterPro" id="IPR029016">
    <property type="entry name" value="GAF-like_dom_sf"/>
</dbReference>
<dbReference type="GO" id="GO:0016301">
    <property type="term" value="F:kinase activity"/>
    <property type="evidence" value="ECO:0007669"/>
    <property type="project" value="UniProtKB-KW"/>
</dbReference>
<name>A0A1H3MTB1_9ACTN</name>
<evidence type="ECO:0000256" key="4">
    <source>
        <dbReference type="ARBA" id="ARBA00023163"/>
    </source>
</evidence>
<organism evidence="6 7">
    <name type="scientific">Geodermatophilus africanus</name>
    <dbReference type="NCBI Taxonomy" id="1137993"/>
    <lineage>
        <taxon>Bacteria</taxon>
        <taxon>Bacillati</taxon>
        <taxon>Actinomycetota</taxon>
        <taxon>Actinomycetes</taxon>
        <taxon>Geodermatophilales</taxon>
        <taxon>Geodermatophilaceae</taxon>
        <taxon>Geodermatophilus</taxon>
    </lineage>
</organism>
<dbReference type="InterPro" id="IPR036388">
    <property type="entry name" value="WH-like_DNA-bd_sf"/>
</dbReference>
<keyword evidence="3" id="KW-0805">Transcription regulation</keyword>